<keyword evidence="2" id="KW-1133">Transmembrane helix</keyword>
<keyword evidence="4" id="KW-1185">Reference proteome</keyword>
<feature type="transmembrane region" description="Helical" evidence="2">
    <location>
        <begin position="68"/>
        <end position="90"/>
    </location>
</feature>
<feature type="region of interest" description="Disordered" evidence="1">
    <location>
        <begin position="1"/>
        <end position="31"/>
    </location>
</feature>
<dbReference type="Proteomes" id="UP000812440">
    <property type="component" value="Unassembled WGS sequence"/>
</dbReference>
<evidence type="ECO:0000313" key="3">
    <source>
        <dbReference type="EMBL" id="KAG8430618.1"/>
    </source>
</evidence>
<keyword evidence="2" id="KW-0472">Membrane</keyword>
<comment type="caution">
    <text evidence="3">The sequence shown here is derived from an EMBL/GenBank/DDBJ whole genome shotgun (WGS) entry which is preliminary data.</text>
</comment>
<proteinExistence type="predicted"/>
<dbReference type="EMBL" id="JAACNH010000784">
    <property type="protein sequence ID" value="KAG8430618.1"/>
    <property type="molecule type" value="Genomic_DNA"/>
</dbReference>
<gene>
    <name evidence="3" type="ORF">GDO86_020289</name>
</gene>
<sequence>MLQTPPLVLSPPRLGNTVPRTPQRVERRRAPEGVSIGQERLGGACGVPMNLLVCSSCYHVLLTVLNKIFYYVLTAVRSPASFLPFGVYLVKQNYPFI</sequence>
<evidence type="ECO:0000256" key="1">
    <source>
        <dbReference type="SAM" id="MobiDB-lite"/>
    </source>
</evidence>
<dbReference type="AlphaFoldDB" id="A0A8T2IIM4"/>
<keyword evidence="2" id="KW-0812">Transmembrane</keyword>
<name>A0A8T2IIM4_9PIPI</name>
<protein>
    <submittedName>
        <fullName evidence="3">Uncharacterized protein</fullName>
    </submittedName>
</protein>
<evidence type="ECO:0000313" key="4">
    <source>
        <dbReference type="Proteomes" id="UP000812440"/>
    </source>
</evidence>
<evidence type="ECO:0000256" key="2">
    <source>
        <dbReference type="SAM" id="Phobius"/>
    </source>
</evidence>
<reference evidence="3" key="1">
    <citation type="thesis" date="2020" institute="ProQuest LLC" country="789 East Eisenhower Parkway, Ann Arbor, MI, USA">
        <title>Comparative Genomics and Chromosome Evolution.</title>
        <authorList>
            <person name="Mudd A.B."/>
        </authorList>
    </citation>
    <scope>NUCLEOTIDE SEQUENCE</scope>
    <source>
        <strain evidence="3">Female2</strain>
        <tissue evidence="3">Blood</tissue>
    </source>
</reference>
<accession>A0A8T2IIM4</accession>
<organism evidence="3 4">
    <name type="scientific">Hymenochirus boettgeri</name>
    <name type="common">Congo dwarf clawed frog</name>
    <dbReference type="NCBI Taxonomy" id="247094"/>
    <lineage>
        <taxon>Eukaryota</taxon>
        <taxon>Metazoa</taxon>
        <taxon>Chordata</taxon>
        <taxon>Craniata</taxon>
        <taxon>Vertebrata</taxon>
        <taxon>Euteleostomi</taxon>
        <taxon>Amphibia</taxon>
        <taxon>Batrachia</taxon>
        <taxon>Anura</taxon>
        <taxon>Pipoidea</taxon>
        <taxon>Pipidae</taxon>
        <taxon>Pipinae</taxon>
        <taxon>Hymenochirus</taxon>
    </lineage>
</organism>